<dbReference type="Proteomes" id="UP001295469">
    <property type="component" value="Chromosome C07"/>
</dbReference>
<dbReference type="EMBL" id="HG994371">
    <property type="protein sequence ID" value="CAF2005622.1"/>
    <property type="molecule type" value="Genomic_DNA"/>
</dbReference>
<proteinExistence type="predicted"/>
<gene>
    <name evidence="1" type="ORF">DARMORV10_C07P36510.1</name>
</gene>
<organism evidence="1">
    <name type="scientific">Brassica napus</name>
    <name type="common">Rape</name>
    <dbReference type="NCBI Taxonomy" id="3708"/>
    <lineage>
        <taxon>Eukaryota</taxon>
        <taxon>Viridiplantae</taxon>
        <taxon>Streptophyta</taxon>
        <taxon>Embryophyta</taxon>
        <taxon>Tracheophyta</taxon>
        <taxon>Spermatophyta</taxon>
        <taxon>Magnoliopsida</taxon>
        <taxon>eudicotyledons</taxon>
        <taxon>Gunneridae</taxon>
        <taxon>Pentapetalae</taxon>
        <taxon>rosids</taxon>
        <taxon>malvids</taxon>
        <taxon>Brassicales</taxon>
        <taxon>Brassicaceae</taxon>
        <taxon>Brassiceae</taxon>
        <taxon>Brassica</taxon>
    </lineage>
</organism>
<reference evidence="1" key="1">
    <citation type="submission" date="2021-01" db="EMBL/GenBank/DDBJ databases">
        <authorList>
            <consortium name="Genoscope - CEA"/>
            <person name="William W."/>
        </authorList>
    </citation>
    <scope>NUCLEOTIDE SEQUENCE</scope>
</reference>
<accession>A0A816ME11</accession>
<sequence>MIVVPRVKQRLPILPVPCSNFDEAWNQFLISKAVRSREAQGEFFSAPLRMLRVIKKCICDESEGKES</sequence>
<protein>
    <submittedName>
        <fullName evidence="1">(rape) hypothetical protein</fullName>
    </submittedName>
</protein>
<name>A0A816ME11_BRANA</name>
<dbReference type="AlphaFoldDB" id="A0A816ME11"/>
<evidence type="ECO:0000313" key="1">
    <source>
        <dbReference type="EMBL" id="CAF2005622.1"/>
    </source>
</evidence>